<gene>
    <name evidence="16" type="primary">SERPINA6</name>
</gene>
<evidence type="ECO:0000256" key="2">
    <source>
        <dbReference type="ARBA" id="ARBA00009500"/>
    </source>
</evidence>
<dbReference type="FunFam" id="3.30.497.10:FF:000001">
    <property type="entry name" value="Serine protease inhibitor"/>
    <property type="match status" value="1"/>
</dbReference>
<dbReference type="InterPro" id="IPR042178">
    <property type="entry name" value="Serpin_sf_1"/>
</dbReference>
<evidence type="ECO:0000256" key="13">
    <source>
        <dbReference type="SAM" id="SignalP"/>
    </source>
</evidence>
<protein>
    <recommendedName>
        <fullName evidence="9">Corticosteroid-binding globulin</fullName>
    </recommendedName>
    <alternativeName>
        <fullName evidence="11">Serpin A6</fullName>
    </alternativeName>
    <alternativeName>
        <fullName evidence="10">Transcortin</fullName>
    </alternativeName>
</protein>
<dbReference type="GO" id="GO:0004867">
    <property type="term" value="F:serine-type endopeptidase inhibitor activity"/>
    <property type="evidence" value="ECO:0007669"/>
    <property type="project" value="InterPro"/>
</dbReference>
<dbReference type="GeneID" id="102831179"/>
<dbReference type="SMART" id="SM00093">
    <property type="entry name" value="SERPIN"/>
    <property type="match status" value="1"/>
</dbReference>
<keyword evidence="15" id="KW-1185">Reference proteome</keyword>
<name>A0A9B0TBH8_CHRAS</name>
<evidence type="ECO:0000256" key="8">
    <source>
        <dbReference type="ARBA" id="ARBA00037222"/>
    </source>
</evidence>
<dbReference type="RefSeq" id="XP_006839613.1">
    <property type="nucleotide sequence ID" value="XM_006839550.1"/>
</dbReference>
<feature type="chain" id="PRO_5039395414" description="Corticosteroid-binding globulin" evidence="13">
    <location>
        <begin position="17"/>
        <end position="407"/>
    </location>
</feature>
<dbReference type="PANTHER" id="PTHR11461:SF34">
    <property type="entry name" value="CORTICOSTEROID-BINDING GLOBULIN"/>
    <property type="match status" value="1"/>
</dbReference>
<accession>A0A9B0TBH8</accession>
<evidence type="ECO:0000256" key="12">
    <source>
        <dbReference type="RuleBase" id="RU000411"/>
    </source>
</evidence>
<evidence type="ECO:0000256" key="9">
    <source>
        <dbReference type="ARBA" id="ARBA00039186"/>
    </source>
</evidence>
<dbReference type="Pfam" id="PF00079">
    <property type="entry name" value="Serpin"/>
    <property type="match status" value="1"/>
</dbReference>
<dbReference type="PANTHER" id="PTHR11461">
    <property type="entry name" value="SERINE PROTEASE INHIBITOR, SERPIN"/>
    <property type="match status" value="1"/>
</dbReference>
<dbReference type="CTD" id="866"/>
<dbReference type="InterPro" id="IPR023796">
    <property type="entry name" value="Serpin_dom"/>
</dbReference>
<dbReference type="CDD" id="cd19554">
    <property type="entry name" value="serpinA6_CBG"/>
    <property type="match status" value="1"/>
</dbReference>
<comment type="similarity">
    <text evidence="2 12">Belongs to the serpin family.</text>
</comment>
<keyword evidence="6" id="KW-0446">Lipid-binding</keyword>
<dbReference type="InterPro" id="IPR042185">
    <property type="entry name" value="Serpin_sf_2"/>
</dbReference>
<evidence type="ECO:0000256" key="1">
    <source>
        <dbReference type="ARBA" id="ARBA00004613"/>
    </source>
</evidence>
<dbReference type="Gene3D" id="3.30.497.10">
    <property type="entry name" value="Antithrombin, subunit I, domain 2"/>
    <property type="match status" value="1"/>
</dbReference>
<evidence type="ECO:0000313" key="15">
    <source>
        <dbReference type="Proteomes" id="UP000504623"/>
    </source>
</evidence>
<feature type="signal peptide" evidence="13">
    <location>
        <begin position="1"/>
        <end position="16"/>
    </location>
</feature>
<keyword evidence="3" id="KW-0813">Transport</keyword>
<dbReference type="GO" id="GO:0005496">
    <property type="term" value="F:steroid binding"/>
    <property type="evidence" value="ECO:0007669"/>
    <property type="project" value="UniProtKB-KW"/>
</dbReference>
<comment type="function">
    <text evidence="8">Major transport protein for glucocorticoids and progestins in the blood of almost all vertebrate species.</text>
</comment>
<sequence>MLLILCICLLWLPTSGLWGIQAEDPNPEVDTRRPHRSLAPTNVDFAFRLFKHLVTLTPNNSIFISPVTVSMSLAMLSLGAGSSMRTQLLQGLGFDLTKVPEAEIHQDFQHLQYLLEKPNTRLEMVLGNTLFLDQRLKALESFSAGTKRYYKSEVLAIDFQDWVKASRQINECVKNKTQGKIVDLFLETESPATLVLVNYIFLKGTWEHPFDPESTSEEDFYVSGTSTVKVPMMFQSRVIAYLHDSELPCRLVQLDYTSNRTVFFILPDEGEMDTVIAGLTRDTIQRWSSALSLGLVDLHIPRISISATYDLKDTLVHMGIVDLFTSQANFSGISQESQLKVPKVVHKAVLHLDETGTKPATTPGGAPNLRALLAKPPIIKFNRPFVIAIFDDMTWSSVFLGKVVNPT</sequence>
<dbReference type="Proteomes" id="UP000504623">
    <property type="component" value="Unplaced"/>
</dbReference>
<keyword evidence="13" id="KW-0732">Signal</keyword>
<dbReference type="InterPro" id="IPR000215">
    <property type="entry name" value="Serpin_fam"/>
</dbReference>
<reference evidence="16" key="1">
    <citation type="submission" date="2025-08" db="UniProtKB">
        <authorList>
            <consortium name="RefSeq"/>
        </authorList>
    </citation>
    <scope>IDENTIFICATION</scope>
    <source>
        <tissue evidence="16">Spleen</tissue>
    </source>
</reference>
<keyword evidence="7" id="KW-0325">Glycoprotein</keyword>
<evidence type="ECO:0000313" key="16">
    <source>
        <dbReference type="RefSeq" id="XP_006839613.1"/>
    </source>
</evidence>
<dbReference type="Gene3D" id="2.30.39.10">
    <property type="entry name" value="Alpha-1-antitrypsin, domain 1"/>
    <property type="match status" value="1"/>
</dbReference>
<dbReference type="FunFam" id="2.30.39.10:FF:000002">
    <property type="entry name" value="Serpin family D member 1"/>
    <property type="match status" value="1"/>
</dbReference>
<dbReference type="OrthoDB" id="671595at2759"/>
<dbReference type="GO" id="GO:0005615">
    <property type="term" value="C:extracellular space"/>
    <property type="evidence" value="ECO:0007669"/>
    <property type="project" value="InterPro"/>
</dbReference>
<evidence type="ECO:0000256" key="11">
    <source>
        <dbReference type="ARBA" id="ARBA00043180"/>
    </source>
</evidence>
<keyword evidence="4" id="KW-0964">Secreted</keyword>
<evidence type="ECO:0000256" key="10">
    <source>
        <dbReference type="ARBA" id="ARBA00041777"/>
    </source>
</evidence>
<organism evidence="15 16">
    <name type="scientific">Chrysochloris asiatica</name>
    <name type="common">Cape golden mole</name>
    <dbReference type="NCBI Taxonomy" id="185453"/>
    <lineage>
        <taxon>Eukaryota</taxon>
        <taxon>Metazoa</taxon>
        <taxon>Chordata</taxon>
        <taxon>Craniata</taxon>
        <taxon>Vertebrata</taxon>
        <taxon>Euteleostomi</taxon>
        <taxon>Mammalia</taxon>
        <taxon>Eutheria</taxon>
        <taxon>Afrotheria</taxon>
        <taxon>Chrysochloridae</taxon>
        <taxon>Chrysochlorinae</taxon>
        <taxon>Chrysochloris</taxon>
    </lineage>
</organism>
<evidence type="ECO:0000259" key="14">
    <source>
        <dbReference type="SMART" id="SM00093"/>
    </source>
</evidence>
<evidence type="ECO:0000256" key="3">
    <source>
        <dbReference type="ARBA" id="ARBA00022448"/>
    </source>
</evidence>
<evidence type="ECO:0000256" key="5">
    <source>
        <dbReference type="ARBA" id="ARBA00022665"/>
    </source>
</evidence>
<proteinExistence type="inferred from homology"/>
<dbReference type="PROSITE" id="PS00284">
    <property type="entry name" value="SERPIN"/>
    <property type="match status" value="1"/>
</dbReference>
<feature type="domain" description="Serpin" evidence="14">
    <location>
        <begin position="47"/>
        <end position="406"/>
    </location>
</feature>
<dbReference type="SUPFAM" id="SSF56574">
    <property type="entry name" value="Serpins"/>
    <property type="match status" value="1"/>
</dbReference>
<keyword evidence="5" id="KW-0754">Steroid-binding</keyword>
<evidence type="ECO:0000256" key="6">
    <source>
        <dbReference type="ARBA" id="ARBA00023121"/>
    </source>
</evidence>
<dbReference type="AlphaFoldDB" id="A0A9B0TBH8"/>
<evidence type="ECO:0000256" key="7">
    <source>
        <dbReference type="ARBA" id="ARBA00023180"/>
    </source>
</evidence>
<evidence type="ECO:0000256" key="4">
    <source>
        <dbReference type="ARBA" id="ARBA00022525"/>
    </source>
</evidence>
<dbReference type="InterPro" id="IPR036186">
    <property type="entry name" value="Serpin_sf"/>
</dbReference>
<comment type="subcellular location">
    <subcellularLocation>
        <location evidence="1">Secreted</location>
    </subcellularLocation>
</comment>
<dbReference type="InterPro" id="IPR023795">
    <property type="entry name" value="Serpin_CS"/>
</dbReference>